<dbReference type="RefSeq" id="WP_089295617.1">
    <property type="nucleotide sequence ID" value="NZ_BOMU01000062.1"/>
</dbReference>
<dbReference type="AlphaFoldDB" id="A0A239BRT8"/>
<gene>
    <name evidence="1" type="ORF">SAMN06264365_11050</name>
</gene>
<reference evidence="1 2" key="1">
    <citation type="submission" date="2017-06" db="EMBL/GenBank/DDBJ databases">
        <authorList>
            <person name="Kim H.J."/>
            <person name="Triplett B.A."/>
        </authorList>
    </citation>
    <scope>NUCLEOTIDE SEQUENCE [LARGE SCALE GENOMIC DNA]</scope>
    <source>
        <strain evidence="1 2">DSM 43151</strain>
    </source>
</reference>
<organism evidence="1 2">
    <name type="scientific">Actinoplanes regularis</name>
    <dbReference type="NCBI Taxonomy" id="52697"/>
    <lineage>
        <taxon>Bacteria</taxon>
        <taxon>Bacillati</taxon>
        <taxon>Actinomycetota</taxon>
        <taxon>Actinomycetes</taxon>
        <taxon>Micromonosporales</taxon>
        <taxon>Micromonosporaceae</taxon>
        <taxon>Actinoplanes</taxon>
    </lineage>
</organism>
<dbReference type="EMBL" id="FZNR01000010">
    <property type="protein sequence ID" value="SNS09764.1"/>
    <property type="molecule type" value="Genomic_DNA"/>
</dbReference>
<accession>A0A239BRT8</accession>
<keyword evidence="2" id="KW-1185">Reference proteome</keyword>
<dbReference type="Proteomes" id="UP000198415">
    <property type="component" value="Unassembled WGS sequence"/>
</dbReference>
<proteinExistence type="predicted"/>
<name>A0A239BRT8_9ACTN</name>
<evidence type="ECO:0000313" key="2">
    <source>
        <dbReference type="Proteomes" id="UP000198415"/>
    </source>
</evidence>
<evidence type="ECO:0000313" key="1">
    <source>
        <dbReference type="EMBL" id="SNS09764.1"/>
    </source>
</evidence>
<protein>
    <recommendedName>
        <fullName evidence="3">Immunity protein 50</fullName>
    </recommendedName>
</protein>
<evidence type="ECO:0008006" key="3">
    <source>
        <dbReference type="Google" id="ProtNLM"/>
    </source>
</evidence>
<dbReference type="OrthoDB" id="3293325at2"/>
<sequence>MLVEIENVSRFDWSPFPIVQVQTPVGRTAVPWCGAPDAVLGRYDVEWTIDLEISWGVNAKLAAGPGPAILAGDHCVILRGRLGLTPDGAGVLDLDGSMILLDFVEPPPAEVDASWVQIYVPHKDVQLHPFEL</sequence>